<evidence type="ECO:0000256" key="7">
    <source>
        <dbReference type="HAMAP-Rule" id="MF_01374"/>
    </source>
</evidence>
<dbReference type="CDD" id="cd07723">
    <property type="entry name" value="hydroxyacylglutathione_hydrolase_MBL-fold"/>
    <property type="match status" value="1"/>
</dbReference>
<comment type="subunit">
    <text evidence="7">Monomer.</text>
</comment>
<feature type="binding site" evidence="7">
    <location>
        <position position="55"/>
    </location>
    <ligand>
        <name>Zn(2+)</name>
        <dbReference type="ChEBI" id="CHEBI:29105"/>
        <label>1</label>
    </ligand>
</feature>
<keyword evidence="10" id="KW-1185">Reference proteome</keyword>
<feature type="binding site" evidence="7">
    <location>
        <position position="53"/>
    </location>
    <ligand>
        <name>Zn(2+)</name>
        <dbReference type="ChEBI" id="CHEBI:29105"/>
        <label>1</label>
    </ligand>
</feature>
<dbReference type="RefSeq" id="WP_108622960.1">
    <property type="nucleotide sequence ID" value="NZ_CP028901.1"/>
</dbReference>
<dbReference type="PIRSF" id="PIRSF005457">
    <property type="entry name" value="Glx"/>
    <property type="match status" value="1"/>
</dbReference>
<dbReference type="KEGG" id="boz:DBV39_19115"/>
<feature type="binding site" evidence="7">
    <location>
        <position position="111"/>
    </location>
    <ligand>
        <name>Zn(2+)</name>
        <dbReference type="ChEBI" id="CHEBI:29105"/>
        <label>1</label>
    </ligand>
</feature>
<dbReference type="SMART" id="SM00849">
    <property type="entry name" value="Lactamase_B"/>
    <property type="match status" value="1"/>
</dbReference>
<evidence type="ECO:0000256" key="4">
    <source>
        <dbReference type="ARBA" id="ARBA00022723"/>
    </source>
</evidence>
<evidence type="ECO:0000256" key="3">
    <source>
        <dbReference type="ARBA" id="ARBA00006759"/>
    </source>
</evidence>
<dbReference type="GO" id="GO:0019243">
    <property type="term" value="P:methylglyoxal catabolic process to D-lactate via S-lactoyl-glutathione"/>
    <property type="evidence" value="ECO:0007669"/>
    <property type="project" value="UniProtKB-UniRule"/>
</dbReference>
<feature type="binding site" evidence="7">
    <location>
        <position position="133"/>
    </location>
    <ligand>
        <name>Zn(2+)</name>
        <dbReference type="ChEBI" id="CHEBI:29105"/>
        <label>1</label>
    </ligand>
</feature>
<evidence type="ECO:0000256" key="5">
    <source>
        <dbReference type="ARBA" id="ARBA00022801"/>
    </source>
</evidence>
<feature type="binding site" evidence="7">
    <location>
        <position position="133"/>
    </location>
    <ligand>
        <name>Zn(2+)</name>
        <dbReference type="ChEBI" id="CHEBI:29105"/>
        <label>2</label>
    </ligand>
</feature>
<comment type="pathway">
    <text evidence="2 7">Secondary metabolite metabolism; methylglyoxal degradation; (R)-lactate from methylglyoxal: step 2/2.</text>
</comment>
<dbReference type="HAMAP" id="MF_01374">
    <property type="entry name" value="Glyoxalase_2"/>
    <property type="match status" value="1"/>
</dbReference>
<dbReference type="NCBIfam" id="TIGR03413">
    <property type="entry name" value="GSH_gloB"/>
    <property type="match status" value="1"/>
</dbReference>
<keyword evidence="6 7" id="KW-0862">Zinc</keyword>
<evidence type="ECO:0000313" key="9">
    <source>
        <dbReference type="EMBL" id="AWB35504.1"/>
    </source>
</evidence>
<feature type="domain" description="Metallo-beta-lactamase" evidence="8">
    <location>
        <begin position="12"/>
        <end position="171"/>
    </location>
</feature>
<accession>A0A2R4XNZ3</accession>
<evidence type="ECO:0000256" key="6">
    <source>
        <dbReference type="ARBA" id="ARBA00022833"/>
    </source>
</evidence>
<dbReference type="Pfam" id="PF00753">
    <property type="entry name" value="Lactamase_B"/>
    <property type="match status" value="1"/>
</dbReference>
<keyword evidence="5 7" id="KW-0378">Hydrolase</keyword>
<sequence length="259" mass="28589">MVNIRPVRAFTDNYIWLVEDGKHAVVVDPGQAEPVLHALRQDNLILTAILLTHHHQDHVGGVLELIEHTRVPVYGPAMEQLPACDVPLSEGDRIELTEPALSLEVIDVPGHTAGHIALYGDSVGGKPVLFCGDTLFVAGCGRLFEGTPEQMLSSLDKLCALPGDTQVFCAHEYTQSNLKWARTVDPDNESLMEMEQLVRAVREINQPSVPSRISVEKRCNPFLRSRDATIAQAAQTWAGQALTTPVDVFAALREWKNRF</sequence>
<comment type="similarity">
    <text evidence="3 7">Belongs to the metallo-beta-lactamase superfamily. Glyoxalase II family.</text>
</comment>
<feature type="binding site" evidence="7">
    <location>
        <position position="57"/>
    </location>
    <ligand>
        <name>Zn(2+)</name>
        <dbReference type="ChEBI" id="CHEBI:29105"/>
        <label>2</label>
    </ligand>
</feature>
<dbReference type="EMBL" id="CP028901">
    <property type="protein sequence ID" value="AWB35504.1"/>
    <property type="molecule type" value="Genomic_DNA"/>
</dbReference>
<proteinExistence type="inferred from homology"/>
<dbReference type="OrthoDB" id="9802248at2"/>
<dbReference type="InterPro" id="IPR032282">
    <property type="entry name" value="HAGH_C"/>
</dbReference>
<dbReference type="EC" id="3.1.2.6" evidence="7"/>
<dbReference type="InterPro" id="IPR035680">
    <property type="entry name" value="Clx_II_MBL"/>
</dbReference>
<dbReference type="GO" id="GO:0046872">
    <property type="term" value="F:metal ion binding"/>
    <property type="evidence" value="ECO:0007669"/>
    <property type="project" value="UniProtKB-KW"/>
</dbReference>
<dbReference type="Gene3D" id="3.60.15.10">
    <property type="entry name" value="Ribonuclease Z/Hydroxyacylglutathione hydrolase-like"/>
    <property type="match status" value="1"/>
</dbReference>
<protein>
    <recommendedName>
        <fullName evidence="7">Hydroxyacylglutathione hydrolase</fullName>
        <ecNumber evidence="7">3.1.2.6</ecNumber>
    </recommendedName>
    <alternativeName>
        <fullName evidence="7">Glyoxalase II</fullName>
        <shortName evidence="7">Glx II</shortName>
    </alternativeName>
</protein>
<organism evidence="9 10">
    <name type="scientific">Orrella marina</name>
    <dbReference type="NCBI Taxonomy" id="2163011"/>
    <lineage>
        <taxon>Bacteria</taxon>
        <taxon>Pseudomonadati</taxon>
        <taxon>Pseudomonadota</taxon>
        <taxon>Betaproteobacteria</taxon>
        <taxon>Burkholderiales</taxon>
        <taxon>Alcaligenaceae</taxon>
        <taxon>Orrella</taxon>
    </lineage>
</organism>
<comment type="cofactor">
    <cofactor evidence="7">
        <name>Zn(2+)</name>
        <dbReference type="ChEBI" id="CHEBI:29105"/>
    </cofactor>
    <text evidence="7">Binds 2 Zn(2+) ions per subunit.</text>
</comment>
<evidence type="ECO:0000256" key="2">
    <source>
        <dbReference type="ARBA" id="ARBA00004963"/>
    </source>
</evidence>
<dbReference type="InterPro" id="IPR017782">
    <property type="entry name" value="Hydroxyacylglutathione_Hdrlase"/>
</dbReference>
<evidence type="ECO:0000259" key="8">
    <source>
        <dbReference type="SMART" id="SM00849"/>
    </source>
</evidence>
<dbReference type="UniPathway" id="UPA00619">
    <property type="reaction ID" value="UER00676"/>
</dbReference>
<dbReference type="SUPFAM" id="SSF56281">
    <property type="entry name" value="Metallo-hydrolase/oxidoreductase"/>
    <property type="match status" value="1"/>
</dbReference>
<evidence type="ECO:0000256" key="1">
    <source>
        <dbReference type="ARBA" id="ARBA00001623"/>
    </source>
</evidence>
<keyword evidence="4 7" id="KW-0479">Metal-binding</keyword>
<evidence type="ECO:0000313" key="10">
    <source>
        <dbReference type="Proteomes" id="UP000244571"/>
    </source>
</evidence>
<dbReference type="GO" id="GO:0004416">
    <property type="term" value="F:hydroxyacylglutathione hydrolase activity"/>
    <property type="evidence" value="ECO:0007669"/>
    <property type="project" value="UniProtKB-UniRule"/>
</dbReference>
<dbReference type="Pfam" id="PF16123">
    <property type="entry name" value="HAGH_C"/>
    <property type="match status" value="1"/>
</dbReference>
<gene>
    <name evidence="7 9" type="primary">gloB</name>
    <name evidence="9" type="ORF">DBV39_19115</name>
</gene>
<feature type="binding site" evidence="7">
    <location>
        <position position="171"/>
    </location>
    <ligand>
        <name>Zn(2+)</name>
        <dbReference type="ChEBI" id="CHEBI:29105"/>
        <label>2</label>
    </ligand>
</feature>
<dbReference type="InterPro" id="IPR001279">
    <property type="entry name" value="Metallo-B-lactamas"/>
</dbReference>
<dbReference type="InterPro" id="IPR050110">
    <property type="entry name" value="Glyoxalase_II_hydrolase"/>
</dbReference>
<dbReference type="InterPro" id="IPR036866">
    <property type="entry name" value="RibonucZ/Hydroxyglut_hydro"/>
</dbReference>
<dbReference type="Proteomes" id="UP000244571">
    <property type="component" value="Chromosome"/>
</dbReference>
<name>A0A2R4XNZ3_9BURK</name>
<dbReference type="PANTHER" id="PTHR43705">
    <property type="entry name" value="HYDROXYACYLGLUTATHIONE HYDROLASE"/>
    <property type="match status" value="1"/>
</dbReference>
<dbReference type="PANTHER" id="PTHR43705:SF1">
    <property type="entry name" value="HYDROXYACYLGLUTATHIONE HYDROLASE GLOB"/>
    <property type="match status" value="1"/>
</dbReference>
<dbReference type="AlphaFoldDB" id="A0A2R4XNZ3"/>
<reference evidence="9 10" key="1">
    <citation type="submission" date="2018-04" db="EMBL/GenBank/DDBJ databases">
        <title>Bordetella sp. HZ20 isolated from seawater.</title>
        <authorList>
            <person name="Sun C."/>
        </authorList>
    </citation>
    <scope>NUCLEOTIDE SEQUENCE [LARGE SCALE GENOMIC DNA]</scope>
    <source>
        <strain evidence="9 10">HZ20</strain>
    </source>
</reference>
<comment type="catalytic activity">
    <reaction evidence="1 7">
        <text>an S-(2-hydroxyacyl)glutathione + H2O = a 2-hydroxy carboxylate + glutathione + H(+)</text>
        <dbReference type="Rhea" id="RHEA:21864"/>
        <dbReference type="ChEBI" id="CHEBI:15377"/>
        <dbReference type="ChEBI" id="CHEBI:15378"/>
        <dbReference type="ChEBI" id="CHEBI:57925"/>
        <dbReference type="ChEBI" id="CHEBI:58896"/>
        <dbReference type="ChEBI" id="CHEBI:71261"/>
        <dbReference type="EC" id="3.1.2.6"/>
    </reaction>
</comment>
<feature type="binding site" evidence="7">
    <location>
        <position position="58"/>
    </location>
    <ligand>
        <name>Zn(2+)</name>
        <dbReference type="ChEBI" id="CHEBI:29105"/>
        <label>2</label>
    </ligand>
</feature>
<comment type="function">
    <text evidence="7">Thiolesterase that catalyzes the hydrolysis of S-D-lactoyl-glutathione to form glutathione and D-lactic acid.</text>
</comment>